<name>A0A8S4QTW3_9NEOP</name>
<dbReference type="OrthoDB" id="414546at2759"/>
<evidence type="ECO:0000256" key="1">
    <source>
        <dbReference type="SAM" id="MobiDB-lite"/>
    </source>
</evidence>
<accession>A0A8S4QTW3</accession>
<dbReference type="EMBL" id="CAKXAJ010020002">
    <property type="protein sequence ID" value="CAH2219926.1"/>
    <property type="molecule type" value="Genomic_DNA"/>
</dbReference>
<feature type="region of interest" description="Disordered" evidence="1">
    <location>
        <begin position="76"/>
        <end position="95"/>
    </location>
</feature>
<evidence type="ECO:0000313" key="3">
    <source>
        <dbReference type="Proteomes" id="UP000838756"/>
    </source>
</evidence>
<keyword evidence="3" id="KW-1185">Reference proteome</keyword>
<organism evidence="2 3">
    <name type="scientific">Pararge aegeria aegeria</name>
    <dbReference type="NCBI Taxonomy" id="348720"/>
    <lineage>
        <taxon>Eukaryota</taxon>
        <taxon>Metazoa</taxon>
        <taxon>Ecdysozoa</taxon>
        <taxon>Arthropoda</taxon>
        <taxon>Hexapoda</taxon>
        <taxon>Insecta</taxon>
        <taxon>Pterygota</taxon>
        <taxon>Neoptera</taxon>
        <taxon>Endopterygota</taxon>
        <taxon>Lepidoptera</taxon>
        <taxon>Glossata</taxon>
        <taxon>Ditrysia</taxon>
        <taxon>Papilionoidea</taxon>
        <taxon>Nymphalidae</taxon>
        <taxon>Satyrinae</taxon>
        <taxon>Satyrini</taxon>
        <taxon>Parargina</taxon>
        <taxon>Pararge</taxon>
    </lineage>
</organism>
<sequence length="95" mass="9843">GAGGKGVWGAPGSELLEEYVEDANDPNYDSEAVINGDVEFKQVIVEADPEEIAATPYGKPGLPPDQIIITQIAPAGDRTGDLPLKTSPLTAAPRG</sequence>
<gene>
    <name evidence="2" type="primary">jg19909</name>
    <name evidence="2" type="ORF">PAEG_LOCUS6528</name>
</gene>
<dbReference type="AlphaFoldDB" id="A0A8S4QTW3"/>
<dbReference type="Proteomes" id="UP000838756">
    <property type="component" value="Unassembled WGS sequence"/>
</dbReference>
<comment type="caution">
    <text evidence="2">The sequence shown here is derived from an EMBL/GenBank/DDBJ whole genome shotgun (WGS) entry which is preliminary data.</text>
</comment>
<proteinExistence type="predicted"/>
<protein>
    <submittedName>
        <fullName evidence="2">Jg19909 protein</fullName>
    </submittedName>
</protein>
<feature type="non-terminal residue" evidence="2">
    <location>
        <position position="1"/>
    </location>
</feature>
<evidence type="ECO:0000313" key="2">
    <source>
        <dbReference type="EMBL" id="CAH2219926.1"/>
    </source>
</evidence>
<reference evidence="2" key="1">
    <citation type="submission" date="2022-03" db="EMBL/GenBank/DDBJ databases">
        <authorList>
            <person name="Lindestad O."/>
        </authorList>
    </citation>
    <scope>NUCLEOTIDE SEQUENCE</scope>
</reference>